<name>A0AAV4CUF4_9GAST</name>
<evidence type="ECO:0000256" key="1">
    <source>
        <dbReference type="SAM" id="MobiDB-lite"/>
    </source>
</evidence>
<dbReference type="AlphaFoldDB" id="A0AAV4CUF4"/>
<accession>A0AAV4CUF4</accession>
<feature type="compositionally biased region" description="Acidic residues" evidence="1">
    <location>
        <begin position="43"/>
        <end position="55"/>
    </location>
</feature>
<protein>
    <submittedName>
        <fullName evidence="2">Uncharacterized protein</fullName>
    </submittedName>
</protein>
<keyword evidence="3" id="KW-1185">Reference proteome</keyword>
<dbReference type="Proteomes" id="UP000735302">
    <property type="component" value="Unassembled WGS sequence"/>
</dbReference>
<evidence type="ECO:0000313" key="2">
    <source>
        <dbReference type="EMBL" id="GFO35326.1"/>
    </source>
</evidence>
<feature type="region of interest" description="Disordered" evidence="1">
    <location>
        <begin position="43"/>
        <end position="80"/>
    </location>
</feature>
<sequence length="80" mass="9422">MHKNISGGEKDARARELKRRRESDACLRMWVELKMTCEVEDFGGDENFEKDENETYAESRTSHVHENFSEDENDTRALKI</sequence>
<feature type="compositionally biased region" description="Basic and acidic residues" evidence="1">
    <location>
        <begin position="8"/>
        <end position="20"/>
    </location>
</feature>
<dbReference type="EMBL" id="BLXT01006999">
    <property type="protein sequence ID" value="GFO35326.1"/>
    <property type="molecule type" value="Genomic_DNA"/>
</dbReference>
<proteinExistence type="predicted"/>
<gene>
    <name evidence="2" type="ORF">PoB_006183100</name>
</gene>
<evidence type="ECO:0000313" key="3">
    <source>
        <dbReference type="Proteomes" id="UP000735302"/>
    </source>
</evidence>
<organism evidence="2 3">
    <name type="scientific">Plakobranchus ocellatus</name>
    <dbReference type="NCBI Taxonomy" id="259542"/>
    <lineage>
        <taxon>Eukaryota</taxon>
        <taxon>Metazoa</taxon>
        <taxon>Spiralia</taxon>
        <taxon>Lophotrochozoa</taxon>
        <taxon>Mollusca</taxon>
        <taxon>Gastropoda</taxon>
        <taxon>Heterobranchia</taxon>
        <taxon>Euthyneura</taxon>
        <taxon>Panpulmonata</taxon>
        <taxon>Sacoglossa</taxon>
        <taxon>Placobranchoidea</taxon>
        <taxon>Plakobranchidae</taxon>
        <taxon>Plakobranchus</taxon>
    </lineage>
</organism>
<comment type="caution">
    <text evidence="2">The sequence shown here is derived from an EMBL/GenBank/DDBJ whole genome shotgun (WGS) entry which is preliminary data.</text>
</comment>
<feature type="compositionally biased region" description="Basic and acidic residues" evidence="1">
    <location>
        <begin position="60"/>
        <end position="80"/>
    </location>
</feature>
<reference evidence="2 3" key="1">
    <citation type="journal article" date="2021" name="Elife">
        <title>Chloroplast acquisition without the gene transfer in kleptoplastic sea slugs, Plakobranchus ocellatus.</title>
        <authorList>
            <person name="Maeda T."/>
            <person name="Takahashi S."/>
            <person name="Yoshida T."/>
            <person name="Shimamura S."/>
            <person name="Takaki Y."/>
            <person name="Nagai Y."/>
            <person name="Toyoda A."/>
            <person name="Suzuki Y."/>
            <person name="Arimoto A."/>
            <person name="Ishii H."/>
            <person name="Satoh N."/>
            <person name="Nishiyama T."/>
            <person name="Hasebe M."/>
            <person name="Maruyama T."/>
            <person name="Minagawa J."/>
            <person name="Obokata J."/>
            <person name="Shigenobu S."/>
        </authorList>
    </citation>
    <scope>NUCLEOTIDE SEQUENCE [LARGE SCALE GENOMIC DNA]</scope>
</reference>
<feature type="region of interest" description="Disordered" evidence="1">
    <location>
        <begin position="1"/>
        <end position="20"/>
    </location>
</feature>